<name>A0A4U7B2V4_9PEZI</name>
<dbReference type="AlphaFoldDB" id="A0A4U7B2V4"/>
<dbReference type="EMBL" id="PTQR01000030">
    <property type="protein sequence ID" value="TKX25159.1"/>
    <property type="molecule type" value="Genomic_DNA"/>
</dbReference>
<feature type="transmembrane region" description="Helical" evidence="1">
    <location>
        <begin position="90"/>
        <end position="111"/>
    </location>
</feature>
<dbReference type="InterPro" id="IPR021514">
    <property type="entry name" value="DUF3176"/>
</dbReference>
<sequence length="594" mass="66595">MSGPDSRCEQSARATLLTTGDKQEDAETYTPRRLSRHSRFLPWADGWWLWETLACFLASSCLIAIIALLILAHGDPVADWEFGSFTLNSIVALLSTIMRVALMVPIAGAIGQQKWLWFQTRQTRQPGRASSNPLEDIELIDSASRGPWGGLVFLTRRFGLHLGTLGAILGIVSLGMGTFTQIVVTSKIHVVNSTITAPSRVESFDIDRLLTDRGIEFRRAFDQALLNANDTQLEMPTCPTGNCHWPIFSTLGMCGSCQDQTSNIQIQCGLTLMSSKALQPWNWTYCAYTYADGDQLYTPREGSDEFGRDYNFDALPVVANYSRARENVGLTIKTPTVRVFLVSAGNTFSDSNTGYYTFRIHDNTYRLRPGPTIHDCKFVWCIQAYNVSVSKGTQTTHKLGQWTDFTQSGDGRDRVLHFNMTNIPSAIIDSIHSGHRNWTVPRIQGDTPTKSVYAETKLYDEPPHDPSNLTFSEFRAHGSRTLLVTNAMRRTGEIDSMAHLYAGTAFTPEQYYDIRFWWLMFPAALIALSTLLLGLTIWTTHELQAEHWKNDALALLYTSVDPVILYSSRQPRDLADHKVTFIRSEGSAVLRKGC</sequence>
<gene>
    <name evidence="2" type="ORF">C1H76_2389</name>
</gene>
<keyword evidence="1" id="KW-0472">Membrane</keyword>
<feature type="transmembrane region" description="Helical" evidence="1">
    <location>
        <begin position="162"/>
        <end position="184"/>
    </location>
</feature>
<dbReference type="PANTHER" id="PTHR35394">
    <property type="entry name" value="DUF3176 DOMAIN-CONTAINING PROTEIN"/>
    <property type="match status" value="1"/>
</dbReference>
<feature type="transmembrane region" description="Helical" evidence="1">
    <location>
        <begin position="47"/>
        <end position="70"/>
    </location>
</feature>
<evidence type="ECO:0000313" key="2">
    <source>
        <dbReference type="EMBL" id="TKX25159.1"/>
    </source>
</evidence>
<reference evidence="2 3" key="1">
    <citation type="submission" date="2018-02" db="EMBL/GenBank/DDBJ databases">
        <title>Draft genome sequences of Elsinoe sp., causing black scab on jojoba.</title>
        <authorList>
            <person name="Stodart B."/>
            <person name="Jeffress S."/>
            <person name="Ash G."/>
            <person name="Arun Chinnappa K."/>
        </authorList>
    </citation>
    <scope>NUCLEOTIDE SEQUENCE [LARGE SCALE GENOMIC DNA]</scope>
    <source>
        <strain evidence="2 3">Hillstone_2</strain>
    </source>
</reference>
<keyword evidence="1" id="KW-0812">Transmembrane</keyword>
<dbReference type="Proteomes" id="UP000308133">
    <property type="component" value="Unassembled WGS sequence"/>
</dbReference>
<dbReference type="Pfam" id="PF11374">
    <property type="entry name" value="DUF3176"/>
    <property type="match status" value="1"/>
</dbReference>
<organism evidence="2 3">
    <name type="scientific">Elsinoe australis</name>
    <dbReference type="NCBI Taxonomy" id="40998"/>
    <lineage>
        <taxon>Eukaryota</taxon>
        <taxon>Fungi</taxon>
        <taxon>Dikarya</taxon>
        <taxon>Ascomycota</taxon>
        <taxon>Pezizomycotina</taxon>
        <taxon>Dothideomycetes</taxon>
        <taxon>Dothideomycetidae</taxon>
        <taxon>Myriangiales</taxon>
        <taxon>Elsinoaceae</taxon>
        <taxon>Elsinoe</taxon>
    </lineage>
</organism>
<dbReference type="PANTHER" id="PTHR35394:SF5">
    <property type="entry name" value="DUF3176 DOMAIN-CONTAINING PROTEIN"/>
    <property type="match status" value="1"/>
</dbReference>
<comment type="caution">
    <text evidence="2">The sequence shown here is derived from an EMBL/GenBank/DDBJ whole genome shotgun (WGS) entry which is preliminary data.</text>
</comment>
<keyword evidence="1" id="KW-1133">Transmembrane helix</keyword>
<feature type="transmembrane region" description="Helical" evidence="1">
    <location>
        <begin position="516"/>
        <end position="539"/>
    </location>
</feature>
<evidence type="ECO:0000256" key="1">
    <source>
        <dbReference type="SAM" id="Phobius"/>
    </source>
</evidence>
<accession>A0A4U7B2V4</accession>
<protein>
    <submittedName>
        <fullName evidence="2">Uncharacterized protein</fullName>
    </submittedName>
</protein>
<proteinExistence type="predicted"/>
<evidence type="ECO:0000313" key="3">
    <source>
        <dbReference type="Proteomes" id="UP000308133"/>
    </source>
</evidence>